<dbReference type="RefSeq" id="WP_078931045.1">
    <property type="nucleotide sequence ID" value="NZ_FUXC01000007.1"/>
</dbReference>
<feature type="site" description="Lowers pKa of active site Tyr" evidence="6">
    <location>
        <position position="67"/>
    </location>
</feature>
<organism evidence="8 9">
    <name type="scientific">Treponema berlinense</name>
    <dbReference type="NCBI Taxonomy" id="225004"/>
    <lineage>
        <taxon>Bacteria</taxon>
        <taxon>Pseudomonadati</taxon>
        <taxon>Spirochaetota</taxon>
        <taxon>Spirochaetia</taxon>
        <taxon>Spirochaetales</taxon>
        <taxon>Treponemataceae</taxon>
        <taxon>Treponema</taxon>
    </lineage>
</organism>
<evidence type="ECO:0000256" key="5">
    <source>
        <dbReference type="PIRSR" id="PIRSR000097-2"/>
    </source>
</evidence>
<keyword evidence="9" id="KW-1185">Reference proteome</keyword>
<dbReference type="Pfam" id="PF00248">
    <property type="entry name" value="Aldo_ket_red"/>
    <property type="match status" value="1"/>
</dbReference>
<dbReference type="PROSITE" id="PS00798">
    <property type="entry name" value="ALDOKETO_REDUCTASE_1"/>
    <property type="match status" value="1"/>
</dbReference>
<dbReference type="CDD" id="cd19071">
    <property type="entry name" value="AKR_AKR1-5-like"/>
    <property type="match status" value="1"/>
</dbReference>
<keyword evidence="3" id="KW-0560">Oxidoreductase</keyword>
<dbReference type="EMBL" id="FUXC01000007">
    <property type="protein sequence ID" value="SJZ81968.1"/>
    <property type="molecule type" value="Genomic_DNA"/>
</dbReference>
<dbReference type="Gene3D" id="3.20.20.100">
    <property type="entry name" value="NADP-dependent oxidoreductase domain"/>
    <property type="match status" value="1"/>
</dbReference>
<dbReference type="SUPFAM" id="SSF51430">
    <property type="entry name" value="NAD(P)-linked oxidoreductase"/>
    <property type="match status" value="1"/>
</dbReference>
<dbReference type="InterPro" id="IPR018170">
    <property type="entry name" value="Aldo/ket_reductase_CS"/>
</dbReference>
<dbReference type="AlphaFoldDB" id="A0A1T4NTD0"/>
<evidence type="ECO:0000256" key="6">
    <source>
        <dbReference type="PIRSR" id="PIRSR000097-3"/>
    </source>
</evidence>
<dbReference type="PANTHER" id="PTHR43827">
    <property type="entry name" value="2,5-DIKETO-D-GLUCONIC ACID REDUCTASE"/>
    <property type="match status" value="1"/>
</dbReference>
<evidence type="ECO:0000256" key="1">
    <source>
        <dbReference type="ARBA" id="ARBA00007905"/>
    </source>
</evidence>
<feature type="active site" description="Proton donor" evidence="4">
    <location>
        <position position="38"/>
    </location>
</feature>
<dbReference type="PIRSF" id="PIRSF000097">
    <property type="entry name" value="AKR"/>
    <property type="match status" value="1"/>
</dbReference>
<sequence length="273" mass="31068">MPCLGFGTWQSLDGDEAYNAVLSALRLGYRHIDTATAYGNEKSVGRAVADFLKEGSVKRSELFITTKLWNEEHGYENTQKAIVRSLEKLGLDYVDLYLIHWPNPLKFRSWWQKANAESWKAMEEAYEAGKLKAIGLSNFCERHIDELLKTAKIKPMVNQIKVCPGQPQTELASYSRNLGMVVEGYSPLGTGGIFKNEEIRQIAEKYGHTIAQVCIRWSLQQNIVPLPKSVNPERIEENSKIFDFELSVEDMNRIANLKNLEIKPARNPDEAEF</sequence>
<feature type="domain" description="NADP-dependent oxidoreductase" evidence="7">
    <location>
        <begin position="4"/>
        <end position="257"/>
    </location>
</feature>
<dbReference type="PANTHER" id="PTHR43827:SF3">
    <property type="entry name" value="NADP-DEPENDENT OXIDOREDUCTASE DOMAIN-CONTAINING PROTEIN"/>
    <property type="match status" value="1"/>
</dbReference>
<dbReference type="FunFam" id="3.20.20.100:FF:000015">
    <property type="entry name" value="Oxidoreductase, aldo/keto reductase family"/>
    <property type="match status" value="1"/>
</dbReference>
<feature type="binding site" evidence="5">
    <location>
        <position position="100"/>
    </location>
    <ligand>
        <name>substrate</name>
    </ligand>
</feature>
<dbReference type="STRING" id="225004.SAMN02745152_01299"/>
<evidence type="ECO:0000256" key="4">
    <source>
        <dbReference type="PIRSR" id="PIRSR000097-1"/>
    </source>
</evidence>
<evidence type="ECO:0000313" key="9">
    <source>
        <dbReference type="Proteomes" id="UP000190395"/>
    </source>
</evidence>
<protein>
    <submittedName>
        <fullName evidence="8">Aldo/keto reductase</fullName>
    </submittedName>
</protein>
<name>A0A1T4NTD0_9SPIR</name>
<dbReference type="PROSITE" id="PS00063">
    <property type="entry name" value="ALDOKETO_REDUCTASE_3"/>
    <property type="match status" value="1"/>
</dbReference>
<keyword evidence="2" id="KW-0521">NADP</keyword>
<dbReference type="InterPro" id="IPR036812">
    <property type="entry name" value="NAD(P)_OxRdtase_dom_sf"/>
</dbReference>
<dbReference type="InterPro" id="IPR020471">
    <property type="entry name" value="AKR"/>
</dbReference>
<proteinExistence type="inferred from homology"/>
<evidence type="ECO:0000259" key="7">
    <source>
        <dbReference type="Pfam" id="PF00248"/>
    </source>
</evidence>
<evidence type="ECO:0000256" key="3">
    <source>
        <dbReference type="ARBA" id="ARBA00023002"/>
    </source>
</evidence>
<dbReference type="PRINTS" id="PR00069">
    <property type="entry name" value="ALDKETRDTASE"/>
</dbReference>
<dbReference type="GO" id="GO:0016616">
    <property type="term" value="F:oxidoreductase activity, acting on the CH-OH group of donors, NAD or NADP as acceptor"/>
    <property type="evidence" value="ECO:0007669"/>
    <property type="project" value="UniProtKB-ARBA"/>
</dbReference>
<dbReference type="OrthoDB" id="9804790at2"/>
<evidence type="ECO:0000256" key="2">
    <source>
        <dbReference type="ARBA" id="ARBA00022857"/>
    </source>
</evidence>
<reference evidence="8 9" key="1">
    <citation type="submission" date="2017-02" db="EMBL/GenBank/DDBJ databases">
        <authorList>
            <person name="Peterson S.W."/>
        </authorList>
    </citation>
    <scope>NUCLEOTIDE SEQUENCE [LARGE SCALE GENOMIC DNA]</scope>
    <source>
        <strain evidence="8 9">ATCC BAA-909</strain>
    </source>
</reference>
<comment type="similarity">
    <text evidence="1">Belongs to the aldo/keto reductase family.</text>
</comment>
<dbReference type="GeneID" id="303367538"/>
<gene>
    <name evidence="8" type="ORF">SAMN02745152_01299</name>
</gene>
<accession>A0A1T4NTD0</accession>
<dbReference type="InterPro" id="IPR023210">
    <property type="entry name" value="NADP_OxRdtase_dom"/>
</dbReference>
<evidence type="ECO:0000313" key="8">
    <source>
        <dbReference type="EMBL" id="SJZ81968.1"/>
    </source>
</evidence>
<dbReference type="Proteomes" id="UP000190395">
    <property type="component" value="Unassembled WGS sequence"/>
</dbReference>